<comment type="catalytic activity">
    <reaction evidence="1">
        <text>Hydrolysis of terminal non-reducing alpha-L-rhamnose residues in alpha-L-rhamnosides.</text>
        <dbReference type="EC" id="3.2.1.40"/>
    </reaction>
</comment>
<dbReference type="Pfam" id="PF08531">
    <property type="entry name" value="Bac_rhamnosid_N"/>
    <property type="match status" value="1"/>
</dbReference>
<dbReference type="SUPFAM" id="SSF48208">
    <property type="entry name" value="Six-hairpin glycosidases"/>
    <property type="match status" value="1"/>
</dbReference>
<organism evidence="6 7">
    <name type="scientific">Lactobacillus colini</name>
    <dbReference type="NCBI Taxonomy" id="1819254"/>
    <lineage>
        <taxon>Bacteria</taxon>
        <taxon>Bacillati</taxon>
        <taxon>Bacillota</taxon>
        <taxon>Bacilli</taxon>
        <taxon>Lactobacillales</taxon>
        <taxon>Lactobacillaceae</taxon>
        <taxon>Lactobacillus</taxon>
    </lineage>
</organism>
<keyword evidence="7" id="KW-1185">Reference proteome</keyword>
<dbReference type="EMBL" id="JAGGLU010000001">
    <property type="protein sequence ID" value="MBP2057147.1"/>
    <property type="molecule type" value="Genomic_DNA"/>
</dbReference>
<evidence type="ECO:0000313" key="6">
    <source>
        <dbReference type="EMBL" id="MBP2057147.1"/>
    </source>
</evidence>
<evidence type="ECO:0000259" key="3">
    <source>
        <dbReference type="Pfam" id="PF05592"/>
    </source>
</evidence>
<dbReference type="InterPro" id="IPR008928">
    <property type="entry name" value="6-hairpin_glycosidase_sf"/>
</dbReference>
<dbReference type="EC" id="3.2.1.40" evidence="2"/>
<dbReference type="PANTHER" id="PTHR33307:SF6">
    <property type="entry name" value="ALPHA-RHAMNOSIDASE (EUROFUNG)-RELATED"/>
    <property type="match status" value="1"/>
</dbReference>
<dbReference type="PANTHER" id="PTHR33307">
    <property type="entry name" value="ALPHA-RHAMNOSIDASE (EUROFUNG)"/>
    <property type="match status" value="1"/>
</dbReference>
<feature type="domain" description="Bacterial alpha-L-rhamnosidase N-terminal" evidence="4">
    <location>
        <begin position="59"/>
        <end position="189"/>
    </location>
</feature>
<gene>
    <name evidence="6" type="ORF">J2Z60_000309</name>
</gene>
<comment type="caution">
    <text evidence="6">The sequence shown here is derived from an EMBL/GenBank/DDBJ whole genome shotgun (WGS) entry which is preliminary data.</text>
</comment>
<evidence type="ECO:0000313" key="7">
    <source>
        <dbReference type="Proteomes" id="UP001519292"/>
    </source>
</evidence>
<evidence type="ECO:0000259" key="4">
    <source>
        <dbReference type="Pfam" id="PF08531"/>
    </source>
</evidence>
<feature type="domain" description="Alpha-L-rhamnosidase concanavalin-like" evidence="3">
    <location>
        <begin position="236"/>
        <end position="330"/>
    </location>
</feature>
<reference evidence="6 7" key="1">
    <citation type="submission" date="2021-03" db="EMBL/GenBank/DDBJ databases">
        <title>Genomic Encyclopedia of Type Strains, Phase IV (KMG-IV): sequencing the most valuable type-strain genomes for metagenomic binning, comparative biology and taxonomic classification.</title>
        <authorList>
            <person name="Goeker M."/>
        </authorList>
    </citation>
    <scope>NUCLEOTIDE SEQUENCE [LARGE SCALE GENOMIC DNA]</scope>
    <source>
        <strain evidence="6 7">DSM 101872</strain>
    </source>
</reference>
<keyword evidence="6" id="KW-0326">Glycosidase</keyword>
<dbReference type="Proteomes" id="UP001519292">
    <property type="component" value="Unassembled WGS sequence"/>
</dbReference>
<feature type="domain" description="Alpha-L-rhamnosidase six-hairpin glycosidase" evidence="5">
    <location>
        <begin position="336"/>
        <end position="691"/>
    </location>
</feature>
<dbReference type="InterPro" id="IPR008902">
    <property type="entry name" value="Rhamnosid_concanavalin"/>
</dbReference>
<accession>A0ABS4MBU2</accession>
<dbReference type="Gene3D" id="2.60.420.10">
    <property type="entry name" value="Maltose phosphorylase, domain 3"/>
    <property type="match status" value="1"/>
</dbReference>
<dbReference type="RefSeq" id="WP_209685702.1">
    <property type="nucleotide sequence ID" value="NZ_JAGGLU010000001.1"/>
</dbReference>
<protein>
    <recommendedName>
        <fullName evidence="2">alpha-L-rhamnosidase</fullName>
        <ecNumber evidence="2">3.2.1.40</ecNumber>
    </recommendedName>
</protein>
<evidence type="ECO:0000256" key="2">
    <source>
        <dbReference type="ARBA" id="ARBA00012652"/>
    </source>
</evidence>
<dbReference type="Gene3D" id="2.60.120.260">
    <property type="entry name" value="Galactose-binding domain-like"/>
    <property type="match status" value="2"/>
</dbReference>
<dbReference type="InterPro" id="IPR016007">
    <property type="entry name" value="Alpha_rhamnosid"/>
</dbReference>
<keyword evidence="6" id="KW-0378">Hydrolase</keyword>
<dbReference type="InterPro" id="IPR013737">
    <property type="entry name" value="Bac_rhamnosid_N"/>
</dbReference>
<evidence type="ECO:0000259" key="5">
    <source>
        <dbReference type="Pfam" id="PF17389"/>
    </source>
</evidence>
<dbReference type="InterPro" id="IPR035396">
    <property type="entry name" value="Bac_rhamnosid6H"/>
</dbReference>
<proteinExistence type="predicted"/>
<name>A0ABS4MBU2_9LACO</name>
<dbReference type="InterPro" id="IPR012341">
    <property type="entry name" value="6hp_glycosidase-like_sf"/>
</dbReference>
<sequence>MSIKRNWQAKWITAKTAKVNDEPEFSLAEMFSGATIQQEAPDKRLKPPVVFKKIIKLTKKVKHAALNITAHGIYIGYINGQLISDAIFAPDYTSYKSFLQYQNYDVTKFLKLGDNILYFIVADGWYAGRISVQGGSNQFGNQLALLAELDIKYIDGTSKIIGTNSDFSVGSDKHRYADIDIGERQDLRYPDLINNDQLFNDNAIKIDESYDNLVLQEGPQVKHQEMLNPVKIWQESNSLIIDFGQVIAGRIRLKASFPKNKLIKIEHAEVLDENGKFFKNIVGRNKNQEDYVIGNGEVATFEPDFTFHGFRYAKITGLKEDNIKSIIAFAIYSDFKRTGWISTSNPKVNSLLQNILWSQRGNMLSIPTDCPQRERVGWTGDMQVFAGASTFYYDTYEFIRRWLKNVRADQRENGEILDYSPAPKDFFKSVEFTGSLSSAGWGDAIILIPYILYQKYGKKEILQENFTAMERWHNFAVKSAASNKKDNTKYLWDTKFHYGDWMFPSLMMKNPDPMKTAKLTKNIVATSFLAHTSELLGEIAEILGADGQKYFDYAKKVKEAFNEYYVKDGQLTSDFQGCYVIAIAFKMVSGQVKKRLFNRLVELIHQNDDRLDTGFLATPYLLDVLTENGQENLAKKIFLNEDCPSWLYEVVHGATTIWESWACIQPDGKVGTFSFNHYAMGVVINWIIEKVIGLGNLKPGFKQIEINPKIKVLPDFKFEYQTVSGNIMINLKDNIYTCQIPQGIKAELVVSDTEQFARSYPNVKKISKNKFLVGSGKYSFI</sequence>
<dbReference type="Pfam" id="PF05592">
    <property type="entry name" value="Bac_rhamnosid"/>
    <property type="match status" value="1"/>
</dbReference>
<dbReference type="Gene3D" id="1.50.10.10">
    <property type="match status" value="1"/>
</dbReference>
<dbReference type="Pfam" id="PF17389">
    <property type="entry name" value="Bac_rhamnosid6H"/>
    <property type="match status" value="1"/>
</dbReference>
<evidence type="ECO:0000256" key="1">
    <source>
        <dbReference type="ARBA" id="ARBA00001445"/>
    </source>
</evidence>
<dbReference type="GO" id="GO:0030596">
    <property type="term" value="F:alpha-L-rhamnosidase activity"/>
    <property type="evidence" value="ECO:0007669"/>
    <property type="project" value="UniProtKB-EC"/>
</dbReference>